<dbReference type="GO" id="GO:0006352">
    <property type="term" value="P:DNA-templated transcription initiation"/>
    <property type="evidence" value="ECO:0007669"/>
    <property type="project" value="InterPro"/>
</dbReference>
<evidence type="ECO:0000256" key="1">
    <source>
        <dbReference type="ARBA" id="ARBA00023015"/>
    </source>
</evidence>
<dbReference type="Gene3D" id="1.20.140.160">
    <property type="match status" value="1"/>
</dbReference>
<dbReference type="PROSITE" id="PS00716">
    <property type="entry name" value="SIGMA70_2"/>
    <property type="match status" value="1"/>
</dbReference>
<dbReference type="InterPro" id="IPR000943">
    <property type="entry name" value="RNA_pol_sigma70"/>
</dbReference>
<dbReference type="InterPro" id="IPR013324">
    <property type="entry name" value="RNA_pol_sigma_r3/r4-like"/>
</dbReference>
<evidence type="ECO:0000256" key="3">
    <source>
        <dbReference type="ARBA" id="ARBA00023125"/>
    </source>
</evidence>
<name>U2YQ38_9SPHN</name>
<proteinExistence type="predicted"/>
<dbReference type="NCBIfam" id="TIGR02937">
    <property type="entry name" value="sigma70-ECF"/>
    <property type="match status" value="1"/>
</dbReference>
<keyword evidence="3" id="KW-0238">DNA-binding</keyword>
<evidence type="ECO:0000256" key="4">
    <source>
        <dbReference type="ARBA" id="ARBA00023163"/>
    </source>
</evidence>
<dbReference type="eggNOG" id="COG1191">
    <property type="taxonomic scope" value="Bacteria"/>
</dbReference>
<dbReference type="SUPFAM" id="SSF88946">
    <property type="entry name" value="Sigma2 domain of RNA polymerase sigma factors"/>
    <property type="match status" value="1"/>
</dbReference>
<dbReference type="KEGG" id="ntd:EGO55_10980"/>
<evidence type="ECO:0000256" key="2">
    <source>
        <dbReference type="ARBA" id="ARBA00023082"/>
    </source>
</evidence>
<dbReference type="Gene3D" id="1.10.1740.10">
    <property type="match status" value="1"/>
</dbReference>
<dbReference type="OrthoDB" id="8481770at2"/>
<dbReference type="InterPro" id="IPR007630">
    <property type="entry name" value="RNA_pol_sigma70_r4"/>
</dbReference>
<dbReference type="GO" id="GO:0016987">
    <property type="term" value="F:sigma factor activity"/>
    <property type="evidence" value="ECO:0007669"/>
    <property type="project" value="UniProtKB-KW"/>
</dbReference>
<sequence length="249" mass="28210">MTGARRRGVALLVRAERVEAALWRAFHGHGGSEQRQRLFDHYQPFARKLAGAQFARRAMGGYERADMEQLAYEALLQAIDRFEPERAIPFPAFARRRILGHISNGIAVMSESAAQYRYRQRAERDRLRSLRDAAPGNTDSADPLAALSQLAATLAIGLMAEETDPVDPDTLPDEQPSAYESLVWYQMRQKIREQIAALPERERYVIGQHYTAGVSFQQIAIILGISKGRVSQIHRAALLRLREQLARFR</sequence>
<evidence type="ECO:0000313" key="7">
    <source>
        <dbReference type="Proteomes" id="UP000016568"/>
    </source>
</evidence>
<accession>U2YQ38</accession>
<dbReference type="AlphaFoldDB" id="U2YQ38"/>
<dbReference type="InterPro" id="IPR013325">
    <property type="entry name" value="RNA_pol_sigma_r2"/>
</dbReference>
<keyword evidence="1" id="KW-0805">Transcription regulation</keyword>
<dbReference type="Proteomes" id="UP000016568">
    <property type="component" value="Unassembled WGS sequence"/>
</dbReference>
<dbReference type="InterPro" id="IPR014284">
    <property type="entry name" value="RNA_pol_sigma-70_dom"/>
</dbReference>
<dbReference type="EMBL" id="BASZ01000012">
    <property type="protein sequence ID" value="GAD50782.1"/>
    <property type="molecule type" value="Genomic_DNA"/>
</dbReference>
<keyword evidence="7" id="KW-1185">Reference proteome</keyword>
<organism evidence="6 7">
    <name type="scientific">Caenibius tardaugens NBRC 16725</name>
    <dbReference type="NCBI Taxonomy" id="1219035"/>
    <lineage>
        <taxon>Bacteria</taxon>
        <taxon>Pseudomonadati</taxon>
        <taxon>Pseudomonadota</taxon>
        <taxon>Alphaproteobacteria</taxon>
        <taxon>Sphingomonadales</taxon>
        <taxon>Erythrobacteraceae</taxon>
        <taxon>Caenibius</taxon>
    </lineage>
</organism>
<dbReference type="Pfam" id="PF04542">
    <property type="entry name" value="Sigma70_r2"/>
    <property type="match status" value="1"/>
</dbReference>
<dbReference type="PANTHER" id="PTHR30385">
    <property type="entry name" value="SIGMA FACTOR F FLAGELLAR"/>
    <property type="match status" value="1"/>
</dbReference>
<dbReference type="SUPFAM" id="SSF88659">
    <property type="entry name" value="Sigma3 and sigma4 domains of RNA polymerase sigma factors"/>
    <property type="match status" value="1"/>
</dbReference>
<protein>
    <submittedName>
        <fullName evidence="6">Putative RNA polymerase sigma factor</fullName>
    </submittedName>
</protein>
<feature type="domain" description="RNA polymerase sigma-70" evidence="5">
    <location>
        <begin position="215"/>
        <end position="241"/>
    </location>
</feature>
<dbReference type="InterPro" id="IPR007627">
    <property type="entry name" value="RNA_pol_sigma70_r2"/>
</dbReference>
<dbReference type="Pfam" id="PF04545">
    <property type="entry name" value="Sigma70_r4"/>
    <property type="match status" value="1"/>
</dbReference>
<reference evidence="6 7" key="1">
    <citation type="submission" date="2013-09" db="EMBL/GenBank/DDBJ databases">
        <title>Whole genome shotgun sequence of Novosphingobium tardaugens NBRC 16725.</title>
        <authorList>
            <person name="Isaki S."/>
            <person name="Hosoyama A."/>
            <person name="Tsuchikane K."/>
            <person name="Katsumata H."/>
            <person name="Ando Y."/>
            <person name="Yamazaki S."/>
            <person name="Fujita N."/>
        </authorList>
    </citation>
    <scope>NUCLEOTIDE SEQUENCE [LARGE SCALE GENOMIC DNA]</scope>
    <source>
        <strain evidence="6 7">NBRC 16725</strain>
    </source>
</reference>
<keyword evidence="2" id="KW-0731">Sigma factor</keyword>
<dbReference type="GO" id="GO:0003677">
    <property type="term" value="F:DNA binding"/>
    <property type="evidence" value="ECO:0007669"/>
    <property type="project" value="UniProtKB-KW"/>
</dbReference>
<evidence type="ECO:0000313" key="6">
    <source>
        <dbReference type="EMBL" id="GAD50782.1"/>
    </source>
</evidence>
<dbReference type="CDD" id="cd06171">
    <property type="entry name" value="Sigma70_r4"/>
    <property type="match status" value="1"/>
</dbReference>
<dbReference type="PRINTS" id="PR00046">
    <property type="entry name" value="SIGMA70FCT"/>
</dbReference>
<gene>
    <name evidence="6" type="ORF">NT2_12_00460</name>
</gene>
<keyword evidence="4" id="KW-0804">Transcription</keyword>
<comment type="caution">
    <text evidence="6">The sequence shown here is derived from an EMBL/GenBank/DDBJ whole genome shotgun (WGS) entry which is preliminary data.</text>
</comment>
<dbReference type="RefSeq" id="WP_021691600.1">
    <property type="nucleotide sequence ID" value="NZ_BASZ01000012.1"/>
</dbReference>
<evidence type="ECO:0000259" key="5">
    <source>
        <dbReference type="PROSITE" id="PS00716"/>
    </source>
</evidence>